<protein>
    <submittedName>
        <fullName evidence="5">Helix-turn-helix domain-containing protein</fullName>
    </submittedName>
</protein>
<keyword evidence="2" id="KW-0238">DNA-binding</keyword>
<dbReference type="Pfam" id="PF12833">
    <property type="entry name" value="HTH_18"/>
    <property type="match status" value="1"/>
</dbReference>
<keyword evidence="1" id="KW-0805">Transcription regulation</keyword>
<evidence type="ECO:0000313" key="6">
    <source>
        <dbReference type="Proteomes" id="UP001501337"/>
    </source>
</evidence>
<evidence type="ECO:0000256" key="3">
    <source>
        <dbReference type="ARBA" id="ARBA00023163"/>
    </source>
</evidence>
<dbReference type="Gene3D" id="1.10.10.60">
    <property type="entry name" value="Homeodomain-like"/>
    <property type="match status" value="1"/>
</dbReference>
<reference evidence="6" key="1">
    <citation type="journal article" date="2019" name="Int. J. Syst. Evol. Microbiol.">
        <title>The Global Catalogue of Microorganisms (GCM) 10K type strain sequencing project: providing services to taxonomists for standard genome sequencing and annotation.</title>
        <authorList>
            <consortium name="The Broad Institute Genomics Platform"/>
            <consortium name="The Broad Institute Genome Sequencing Center for Infectious Disease"/>
            <person name="Wu L."/>
            <person name="Ma J."/>
        </authorList>
    </citation>
    <scope>NUCLEOTIDE SEQUENCE [LARGE SCALE GENOMIC DNA]</scope>
    <source>
        <strain evidence="6">JCM 17555</strain>
    </source>
</reference>
<dbReference type="SUPFAM" id="SSF46689">
    <property type="entry name" value="Homeodomain-like"/>
    <property type="match status" value="2"/>
</dbReference>
<evidence type="ECO:0000256" key="2">
    <source>
        <dbReference type="ARBA" id="ARBA00023125"/>
    </source>
</evidence>
<evidence type="ECO:0000256" key="1">
    <source>
        <dbReference type="ARBA" id="ARBA00023015"/>
    </source>
</evidence>
<name>A0ABP7NIK8_9GAMM</name>
<dbReference type="InterPro" id="IPR018060">
    <property type="entry name" value="HTH_AraC"/>
</dbReference>
<evidence type="ECO:0000313" key="5">
    <source>
        <dbReference type="EMBL" id="GAA3946263.1"/>
    </source>
</evidence>
<dbReference type="InterPro" id="IPR018062">
    <property type="entry name" value="HTH_AraC-typ_CS"/>
</dbReference>
<dbReference type="PROSITE" id="PS00041">
    <property type="entry name" value="HTH_ARAC_FAMILY_1"/>
    <property type="match status" value="1"/>
</dbReference>
<keyword evidence="3" id="KW-0804">Transcription</keyword>
<accession>A0ABP7NIK8</accession>
<dbReference type="EMBL" id="BAABBO010000001">
    <property type="protein sequence ID" value="GAA3946263.1"/>
    <property type="molecule type" value="Genomic_DNA"/>
</dbReference>
<evidence type="ECO:0000259" key="4">
    <source>
        <dbReference type="PROSITE" id="PS01124"/>
    </source>
</evidence>
<proteinExistence type="predicted"/>
<organism evidence="5 6">
    <name type="scientific">Allohahella marinimesophila</name>
    <dbReference type="NCBI Taxonomy" id="1054972"/>
    <lineage>
        <taxon>Bacteria</taxon>
        <taxon>Pseudomonadati</taxon>
        <taxon>Pseudomonadota</taxon>
        <taxon>Gammaproteobacteria</taxon>
        <taxon>Oceanospirillales</taxon>
        <taxon>Hahellaceae</taxon>
        <taxon>Allohahella</taxon>
    </lineage>
</organism>
<dbReference type="InterPro" id="IPR050204">
    <property type="entry name" value="AraC_XylS_family_regulators"/>
</dbReference>
<comment type="caution">
    <text evidence="5">The sequence shown here is derived from an EMBL/GenBank/DDBJ whole genome shotgun (WGS) entry which is preliminary data.</text>
</comment>
<gene>
    <name evidence="5" type="ORF">GCM10022278_01790</name>
</gene>
<dbReference type="Proteomes" id="UP001501337">
    <property type="component" value="Unassembled WGS sequence"/>
</dbReference>
<keyword evidence="6" id="KW-1185">Reference proteome</keyword>
<dbReference type="SMART" id="SM00342">
    <property type="entry name" value="HTH_ARAC"/>
    <property type="match status" value="1"/>
</dbReference>
<dbReference type="PROSITE" id="PS01124">
    <property type="entry name" value="HTH_ARAC_FAMILY_2"/>
    <property type="match status" value="1"/>
</dbReference>
<sequence>MNESYLSGHRLTALLKAAKVMVMSHALRKAIIYTCPERSVYVGRLEPVLRRSNVVSTLLVSLDDEMQLVDDVTRQTSSSKSFLIPAGSEVTINTQGARVAMSFLDDMDADLARLIPLMKKDVVYGGQQRIFMGIQHERSIIQDAEYFSKERPSTEDALGQFHDWIGCSAAATPCDERIVRTAALIRANSANNISVTELARQVNLSVPRLIQLFKTATGTPIRRYRLWWRILATAEHLTKGYSLTDAAIASGFCDYAQFSRVYRELTGGSPAAAKNNTEIRVLQPGEQSNKVAPTLSIVS</sequence>
<dbReference type="PANTHER" id="PTHR46796">
    <property type="entry name" value="HTH-TYPE TRANSCRIPTIONAL ACTIVATOR RHAS-RELATED"/>
    <property type="match status" value="1"/>
</dbReference>
<feature type="domain" description="HTH araC/xylS-type" evidence="4">
    <location>
        <begin position="179"/>
        <end position="276"/>
    </location>
</feature>
<dbReference type="InterPro" id="IPR009057">
    <property type="entry name" value="Homeodomain-like_sf"/>
</dbReference>